<name>A0AAV2Z894_9STRA</name>
<evidence type="ECO:0000313" key="3">
    <source>
        <dbReference type="Proteomes" id="UP001146120"/>
    </source>
</evidence>
<organism evidence="2 3">
    <name type="scientific">Lagenidium giganteum</name>
    <dbReference type="NCBI Taxonomy" id="4803"/>
    <lineage>
        <taxon>Eukaryota</taxon>
        <taxon>Sar</taxon>
        <taxon>Stramenopiles</taxon>
        <taxon>Oomycota</taxon>
        <taxon>Peronosporomycetes</taxon>
        <taxon>Pythiales</taxon>
        <taxon>Pythiaceae</taxon>
    </lineage>
</organism>
<proteinExistence type="predicted"/>
<feature type="region of interest" description="Disordered" evidence="1">
    <location>
        <begin position="1"/>
        <end position="27"/>
    </location>
</feature>
<feature type="compositionally biased region" description="Basic and acidic residues" evidence="1">
    <location>
        <begin position="8"/>
        <end position="27"/>
    </location>
</feature>
<dbReference type="EMBL" id="DAKRPA010000025">
    <property type="protein sequence ID" value="DBA02962.1"/>
    <property type="molecule type" value="Genomic_DNA"/>
</dbReference>
<reference evidence="2" key="1">
    <citation type="submission" date="2022-11" db="EMBL/GenBank/DDBJ databases">
        <authorList>
            <person name="Morgan W.R."/>
            <person name="Tartar A."/>
        </authorList>
    </citation>
    <scope>NUCLEOTIDE SEQUENCE</scope>
    <source>
        <strain evidence="2">ARSEF 373</strain>
    </source>
</reference>
<gene>
    <name evidence="2" type="ORF">N0F65_005989</name>
</gene>
<sequence length="27" mass="3076">MTCDPEWPEIKGELESGQRSAERPDSK</sequence>
<evidence type="ECO:0000256" key="1">
    <source>
        <dbReference type="SAM" id="MobiDB-lite"/>
    </source>
</evidence>
<evidence type="ECO:0000313" key="2">
    <source>
        <dbReference type="EMBL" id="DBA02962.1"/>
    </source>
</evidence>
<dbReference type="Proteomes" id="UP001146120">
    <property type="component" value="Unassembled WGS sequence"/>
</dbReference>
<dbReference type="AlphaFoldDB" id="A0AAV2Z894"/>
<keyword evidence="3" id="KW-1185">Reference proteome</keyword>
<accession>A0AAV2Z894</accession>
<comment type="caution">
    <text evidence="2">The sequence shown here is derived from an EMBL/GenBank/DDBJ whole genome shotgun (WGS) entry which is preliminary data.</text>
</comment>
<protein>
    <submittedName>
        <fullName evidence="2">Uncharacterized protein</fullName>
    </submittedName>
</protein>
<reference evidence="2" key="2">
    <citation type="journal article" date="2023" name="Microbiol Resour">
        <title>Decontamination and Annotation of the Draft Genome Sequence of the Oomycete Lagenidium giganteum ARSEF 373.</title>
        <authorList>
            <person name="Morgan W.R."/>
            <person name="Tartar A."/>
        </authorList>
    </citation>
    <scope>NUCLEOTIDE SEQUENCE</scope>
    <source>
        <strain evidence="2">ARSEF 373</strain>
    </source>
</reference>